<dbReference type="AlphaFoldDB" id="A0A0F9E0Q1"/>
<evidence type="ECO:0000313" key="1">
    <source>
        <dbReference type="EMBL" id="KKL67574.1"/>
    </source>
</evidence>
<protein>
    <submittedName>
        <fullName evidence="1">Uncharacterized protein</fullName>
    </submittedName>
</protein>
<name>A0A0F9E0Q1_9ZZZZ</name>
<dbReference type="EMBL" id="LAZR01026815">
    <property type="protein sequence ID" value="KKL67574.1"/>
    <property type="molecule type" value="Genomic_DNA"/>
</dbReference>
<gene>
    <name evidence="1" type="ORF">LCGC14_2133630</name>
</gene>
<proteinExistence type="predicted"/>
<organism evidence="1">
    <name type="scientific">marine sediment metagenome</name>
    <dbReference type="NCBI Taxonomy" id="412755"/>
    <lineage>
        <taxon>unclassified sequences</taxon>
        <taxon>metagenomes</taxon>
        <taxon>ecological metagenomes</taxon>
    </lineage>
</organism>
<reference evidence="1" key="1">
    <citation type="journal article" date="2015" name="Nature">
        <title>Complex archaea that bridge the gap between prokaryotes and eukaryotes.</title>
        <authorList>
            <person name="Spang A."/>
            <person name="Saw J.H."/>
            <person name="Jorgensen S.L."/>
            <person name="Zaremba-Niedzwiedzka K."/>
            <person name="Martijn J."/>
            <person name="Lind A.E."/>
            <person name="van Eijk R."/>
            <person name="Schleper C."/>
            <person name="Guy L."/>
            <person name="Ettema T.J."/>
        </authorList>
    </citation>
    <scope>NUCLEOTIDE SEQUENCE</scope>
</reference>
<sequence>MKKNNNPEFLVHICDRDNLYMVIRRSERTPHVYRTISECYTREAAELLYEQLVNKKKKV</sequence>
<comment type="caution">
    <text evidence="1">The sequence shown here is derived from an EMBL/GenBank/DDBJ whole genome shotgun (WGS) entry which is preliminary data.</text>
</comment>
<accession>A0A0F9E0Q1</accession>